<name>A0A8S5PV41_9CAUD</name>
<dbReference type="EMBL" id="BK015503">
    <property type="protein sequence ID" value="DAE10148.1"/>
    <property type="molecule type" value="Genomic_DNA"/>
</dbReference>
<sequence>MASEAQKRARNKYNNKNRITKTIAFGKNTEKDLIEFLGSLGVNGFCENGDIDFGTYIKDLIRKDMTK</sequence>
<accession>A0A8S5PV41</accession>
<reference evidence="1" key="1">
    <citation type="journal article" date="2021" name="Proc. Natl. Acad. Sci. U.S.A.">
        <title>A Catalog of Tens of Thousands of Viruses from Human Metagenomes Reveals Hidden Associations with Chronic Diseases.</title>
        <authorList>
            <person name="Tisza M.J."/>
            <person name="Buck C.B."/>
        </authorList>
    </citation>
    <scope>NUCLEOTIDE SEQUENCE</scope>
    <source>
        <strain evidence="1">CtGuJ10</strain>
    </source>
</reference>
<proteinExistence type="predicted"/>
<evidence type="ECO:0000313" key="1">
    <source>
        <dbReference type="EMBL" id="DAE10148.1"/>
    </source>
</evidence>
<protein>
    <submittedName>
        <fullName evidence="1">Uncharacterized protein</fullName>
    </submittedName>
</protein>
<organism evidence="1">
    <name type="scientific">Siphoviridae sp. ctGuJ10</name>
    <dbReference type="NCBI Taxonomy" id="2825418"/>
    <lineage>
        <taxon>Viruses</taxon>
        <taxon>Duplodnaviria</taxon>
        <taxon>Heunggongvirae</taxon>
        <taxon>Uroviricota</taxon>
        <taxon>Caudoviricetes</taxon>
    </lineage>
</organism>